<reference evidence="1 2" key="1">
    <citation type="submission" date="2010-12" db="EMBL/GenBank/DDBJ databases">
        <title>Complete sequence of Ethanoligenens harbinense YUAN-3.</title>
        <authorList>
            <person name="Lucas S."/>
            <person name="Copeland A."/>
            <person name="Lapidus A."/>
            <person name="Cheng J.-F."/>
            <person name="Bruce D."/>
            <person name="Goodwin L."/>
            <person name="Pitluck S."/>
            <person name="Chertkov O."/>
            <person name="Misra M."/>
            <person name="Detter J.C."/>
            <person name="Han C."/>
            <person name="Tapia R."/>
            <person name="Land M."/>
            <person name="Hauser L."/>
            <person name="Jeffries C."/>
            <person name="Kyrpides N."/>
            <person name="Ivanova N."/>
            <person name="Mikhailova N."/>
            <person name="Wang A."/>
            <person name="Mouttaki H."/>
            <person name="He Z."/>
            <person name="Zhou J."/>
            <person name="Hemme C.L."/>
            <person name="Woyke T."/>
        </authorList>
    </citation>
    <scope>NUCLEOTIDE SEQUENCE [LARGE SCALE GENOMIC DNA]</scope>
    <source>
        <strain evidence="2">DSM 18485 / JCM 12961 / CGMCC 1.5033 / YUAN-3</strain>
    </source>
</reference>
<protein>
    <recommendedName>
        <fullName evidence="3">DUF2508 domain-containing protein</fullName>
    </recommendedName>
</protein>
<dbReference type="HOGENOM" id="CLU_2421743_0_0_9"/>
<organism evidence="1 2">
    <name type="scientific">Ethanoligenens harbinense (strain DSM 18485 / JCM 12961 / CGMCC 1.5033 / YUAN-3)</name>
    <dbReference type="NCBI Taxonomy" id="663278"/>
    <lineage>
        <taxon>Bacteria</taxon>
        <taxon>Bacillati</taxon>
        <taxon>Bacillota</taxon>
        <taxon>Clostridia</taxon>
        <taxon>Eubacteriales</taxon>
        <taxon>Oscillospiraceae</taxon>
        <taxon>Ethanoligenens</taxon>
    </lineage>
</organism>
<evidence type="ECO:0008006" key="3">
    <source>
        <dbReference type="Google" id="ProtNLM"/>
    </source>
</evidence>
<dbReference type="AlphaFoldDB" id="E6U9W7"/>
<dbReference type="Pfam" id="PF10704">
    <property type="entry name" value="DUF2508"/>
    <property type="match status" value="1"/>
</dbReference>
<dbReference type="EMBL" id="CP002400">
    <property type="protein sequence ID" value="ADU26233.1"/>
    <property type="molecule type" value="Genomic_DNA"/>
</dbReference>
<dbReference type="RefSeq" id="WP_013484603.1">
    <property type="nucleotide sequence ID" value="NC_014828.1"/>
</dbReference>
<dbReference type="InterPro" id="IPR019644">
    <property type="entry name" value="DUF2508"/>
</dbReference>
<sequence>MEGVIAGFLETAVHLRRTAAGQDGHMQLLDEIEAVKARLEHVSARFDLQSDPDLLEECIYEMQALTARYRYLTREARRQGVTRRPAASLQRL</sequence>
<evidence type="ECO:0000313" key="1">
    <source>
        <dbReference type="EMBL" id="ADU26233.1"/>
    </source>
</evidence>
<proteinExistence type="predicted"/>
<accession>E6U9W7</accession>
<evidence type="ECO:0000313" key="2">
    <source>
        <dbReference type="Proteomes" id="UP000001551"/>
    </source>
</evidence>
<gene>
    <name evidence="1" type="ordered locus">Ethha_0664</name>
</gene>
<dbReference type="Proteomes" id="UP000001551">
    <property type="component" value="Chromosome"/>
</dbReference>
<name>E6U9W7_ETHHY</name>
<dbReference type="KEGG" id="eha:Ethha_0664"/>
<keyword evidence="2" id="KW-1185">Reference proteome</keyword>